<keyword evidence="1" id="KW-0812">Transmembrane</keyword>
<evidence type="ECO:0000313" key="2">
    <source>
        <dbReference type="EMBL" id="CDN30305.1"/>
    </source>
</evidence>
<dbReference type="KEGG" id="rbc:BN938_0199"/>
<keyword evidence="1" id="KW-1133">Transmembrane helix</keyword>
<gene>
    <name evidence="2" type="ORF">BN938_0199</name>
</gene>
<reference evidence="2 3" key="1">
    <citation type="journal article" date="2015" name="Genome Announc.">
        <title>Complete Genome Sequence of the Novel Leech Symbiont Mucinivorans hirudinis M3T.</title>
        <authorList>
            <person name="Nelson M.C."/>
            <person name="Bomar L."/>
            <person name="Graf J."/>
        </authorList>
    </citation>
    <scope>NUCLEOTIDE SEQUENCE [LARGE SCALE GENOMIC DNA]</scope>
    <source>
        <strain evidence="3">M3</strain>
    </source>
</reference>
<evidence type="ECO:0000313" key="3">
    <source>
        <dbReference type="Proteomes" id="UP000027616"/>
    </source>
</evidence>
<name>A0A060R5Z6_9BACT</name>
<dbReference type="Proteomes" id="UP000027616">
    <property type="component" value="Chromosome I"/>
</dbReference>
<feature type="transmembrane region" description="Helical" evidence="1">
    <location>
        <begin position="51"/>
        <end position="71"/>
    </location>
</feature>
<dbReference type="AlphaFoldDB" id="A0A060R5Z6"/>
<sequence length="75" mass="9016">MIVERTPTLYLYIIPPQSPFDLFLSNGNRIGFFLFGCSIYIENIVPQNYQLFVRFIINSSLKIFLIIFWQFRYPK</sequence>
<keyword evidence="1" id="KW-0472">Membrane</keyword>
<keyword evidence="3" id="KW-1185">Reference proteome</keyword>
<dbReference type="EMBL" id="HG934468">
    <property type="protein sequence ID" value="CDN30305.1"/>
    <property type="molecule type" value="Genomic_DNA"/>
</dbReference>
<accession>A0A060R5Z6</accession>
<evidence type="ECO:0000256" key="1">
    <source>
        <dbReference type="SAM" id="Phobius"/>
    </source>
</evidence>
<proteinExistence type="predicted"/>
<organism evidence="2 3">
    <name type="scientific">Mucinivorans hirudinis</name>
    <dbReference type="NCBI Taxonomy" id="1433126"/>
    <lineage>
        <taxon>Bacteria</taxon>
        <taxon>Pseudomonadati</taxon>
        <taxon>Bacteroidota</taxon>
        <taxon>Bacteroidia</taxon>
        <taxon>Bacteroidales</taxon>
        <taxon>Rikenellaceae</taxon>
        <taxon>Mucinivorans</taxon>
    </lineage>
</organism>
<dbReference type="HOGENOM" id="CLU_2667106_0_0_10"/>
<protein>
    <submittedName>
        <fullName evidence="2">Uncharacterized protein</fullName>
    </submittedName>
</protein>